<feature type="coiled-coil region" evidence="1">
    <location>
        <begin position="24"/>
        <end position="70"/>
    </location>
</feature>
<dbReference type="RefSeq" id="WP_061083344.1">
    <property type="nucleotide sequence ID" value="NZ_JAAXPG010000029.1"/>
</dbReference>
<name>A0A7X6MJK4_9ACTN</name>
<dbReference type="SUPFAM" id="SSF140453">
    <property type="entry name" value="EsxAB dimer-like"/>
    <property type="match status" value="1"/>
</dbReference>
<dbReference type="AlphaFoldDB" id="A0A7X6MJK4"/>
<reference evidence="2 3" key="1">
    <citation type="submission" date="2020-04" db="EMBL/GenBank/DDBJ databases">
        <title>MicrobeNet Type strains.</title>
        <authorList>
            <person name="Nicholson A.C."/>
        </authorList>
    </citation>
    <scope>NUCLEOTIDE SEQUENCE [LARGE SCALE GENOMIC DNA]</scope>
    <source>
        <strain evidence="2 3">ATCC 23612</strain>
    </source>
</reference>
<dbReference type="Pfam" id="PF06013">
    <property type="entry name" value="WXG100"/>
    <property type="match status" value="1"/>
</dbReference>
<proteinExistence type="predicted"/>
<comment type="caution">
    <text evidence="2">The sequence shown here is derived from an EMBL/GenBank/DDBJ whole genome shotgun (WGS) entry which is preliminary data.</text>
</comment>
<evidence type="ECO:0000256" key="1">
    <source>
        <dbReference type="SAM" id="Coils"/>
    </source>
</evidence>
<evidence type="ECO:0000313" key="3">
    <source>
        <dbReference type="Proteomes" id="UP000553209"/>
    </source>
</evidence>
<dbReference type="InterPro" id="IPR010310">
    <property type="entry name" value="T7SS_ESAT-6-like"/>
</dbReference>
<keyword evidence="3" id="KW-1185">Reference proteome</keyword>
<dbReference type="Gene3D" id="1.10.287.1060">
    <property type="entry name" value="ESAT-6-like"/>
    <property type="match status" value="1"/>
</dbReference>
<protein>
    <submittedName>
        <fullName evidence="2">WXG100 family type VII secretion target</fullName>
    </submittedName>
</protein>
<sequence>MTINGFDVSYGEVDQATMDLDTQTKAVRNQIESLDTTMQSLKAQLDGAMFEQYQIKVEQWRSNVADMEKLLGAAKSSLDQIRHEYSGTDNREAMNWQGLL</sequence>
<gene>
    <name evidence="2" type="ORF">HGB44_25320</name>
</gene>
<dbReference type="EMBL" id="JAAXPG010000029">
    <property type="protein sequence ID" value="NKZ00964.1"/>
    <property type="molecule type" value="Genomic_DNA"/>
</dbReference>
<evidence type="ECO:0000313" key="2">
    <source>
        <dbReference type="EMBL" id="NKZ00964.1"/>
    </source>
</evidence>
<accession>A0A7X6MJK4</accession>
<dbReference type="InterPro" id="IPR036689">
    <property type="entry name" value="ESAT-6-like_sf"/>
</dbReference>
<keyword evidence="1" id="KW-0175">Coiled coil</keyword>
<organism evidence="2 3">
    <name type="scientific">Nocardiopsis alborubida</name>
    <dbReference type="NCBI Taxonomy" id="146802"/>
    <lineage>
        <taxon>Bacteria</taxon>
        <taxon>Bacillati</taxon>
        <taxon>Actinomycetota</taxon>
        <taxon>Actinomycetes</taxon>
        <taxon>Streptosporangiales</taxon>
        <taxon>Nocardiopsidaceae</taxon>
        <taxon>Nocardiopsis</taxon>
    </lineage>
</organism>
<dbReference type="Proteomes" id="UP000553209">
    <property type="component" value="Unassembled WGS sequence"/>
</dbReference>